<gene>
    <name evidence="1" type="ORF">DDW03_001685</name>
    <name evidence="2" type="ORF">DDW03_02465</name>
</gene>
<reference evidence="2" key="3">
    <citation type="submission" date="2017-05" db="EMBL/GenBank/DDBJ databases">
        <authorList>
            <person name="Song R."/>
            <person name="Chenine A.L."/>
            <person name="Ruprecht R.M."/>
        </authorList>
    </citation>
    <scope>NUCLEOTIDE SEQUENCE</scope>
    <source>
        <strain evidence="2">SCGC AB-777_F03</strain>
    </source>
</reference>
<reference evidence="1" key="4">
    <citation type="submission" date="2021-11" db="EMBL/GenBank/DDBJ databases">
        <authorList>
            <person name="Munson-Mcgee J."/>
            <person name="Field E."/>
            <person name="Bateson M."/>
            <person name="Rooney C."/>
            <person name="Stepanauskas R."/>
            <person name="Young M."/>
        </authorList>
    </citation>
    <scope>NUCLEOTIDE SEQUENCE</scope>
    <source>
        <strain evidence="1">SCGC AB-777_F03</strain>
    </source>
</reference>
<evidence type="ECO:0000313" key="2">
    <source>
        <dbReference type="EMBL" id="PVU68419.1"/>
    </source>
</evidence>
<proteinExistence type="predicted"/>
<dbReference type="EMBL" id="QEFP01000012">
    <property type="protein sequence ID" value="PVU68419.1"/>
    <property type="molecule type" value="Genomic_DNA"/>
</dbReference>
<accession>A0A2T9WKR9</accession>
<evidence type="ECO:0000313" key="1">
    <source>
        <dbReference type="EMBL" id="MCC5447107.1"/>
    </source>
</evidence>
<reference evidence="2" key="1">
    <citation type="journal article" date="2015" name="Appl. Environ. Microbiol.">
        <title>Nanoarchaeota, Their Sulfolobales Host, and Nanoarchaeota Virus Distribution across Yellowstone National Park Hot Springs.</title>
        <authorList>
            <person name="Munson-McGee J.H."/>
            <person name="Field E.K."/>
            <person name="Bateson M."/>
            <person name="Rooney C."/>
            <person name="Stepanauskas R."/>
            <person name="Young M.J."/>
        </authorList>
    </citation>
    <scope>NUCLEOTIDE SEQUENCE [LARGE SCALE GENOMIC DNA]</scope>
    <source>
        <strain evidence="2">SCGC AB-777_F03</strain>
    </source>
</reference>
<dbReference type="RefSeq" id="WP_228615332.1">
    <property type="nucleotide sequence ID" value="NZ_QEFP02000008.1"/>
</dbReference>
<reference evidence="1" key="2">
    <citation type="submission" date="2017-05" db="EMBL/GenBank/DDBJ databases">
        <authorList>
            <person name="Munson-Mcgee J.H."/>
        </authorList>
    </citation>
    <scope>NUCLEOTIDE SEQUENCE</scope>
    <source>
        <strain evidence="1">SCGC AB-777_F03</strain>
    </source>
</reference>
<dbReference type="EMBL" id="QEFP02000008">
    <property type="protein sequence ID" value="MCC5447107.1"/>
    <property type="molecule type" value="Genomic_DNA"/>
</dbReference>
<dbReference type="Proteomes" id="UP000245509">
    <property type="component" value="Unassembled WGS sequence"/>
</dbReference>
<protein>
    <submittedName>
        <fullName evidence="2">Uncharacterized protein</fullName>
    </submittedName>
</protein>
<name>A0A2T9WKR9_NANST</name>
<sequence length="161" mass="19115">MPPKERVVDGKTFSYTGLIDFQNFYKSMKEFWDNKGFDFFENKHEEKVKDDGSRSISLEWHTEKKITDYVTYSYDISISIDTLKLLDNMKQYAENLNIKINGDLITDYQKYFGDKPFNIFLRGLFEKYLYDSELKDHKKNIGKIADDFLNLAKDFTASFKL</sequence>
<comment type="caution">
    <text evidence="2">The sequence shown here is derived from an EMBL/GenBank/DDBJ whole genome shotgun (WGS) entry which is preliminary data.</text>
</comment>
<dbReference type="AlphaFoldDB" id="A0A2T9WKR9"/>
<organism evidence="2">
    <name type="scientific">Nanobsidianus stetteri</name>
    <dbReference type="NCBI Taxonomy" id="1294122"/>
    <lineage>
        <taxon>Archaea</taxon>
        <taxon>Nanobdellota</taxon>
        <taxon>Candidatus Nanoarchaeia</taxon>
        <taxon>Nanoarchaeales</taxon>
        <taxon>Nanopusillaceae</taxon>
        <taxon>Candidatus Nanobsidianus</taxon>
    </lineage>
</organism>